<comment type="caution">
    <text evidence="1">The sequence shown here is derived from an EMBL/GenBank/DDBJ whole genome shotgun (WGS) entry which is preliminary data.</text>
</comment>
<proteinExistence type="predicted"/>
<name>A0ACB7SIJ9_HYAAI</name>
<protein>
    <submittedName>
        <fullName evidence="1">Uncharacterized protein</fullName>
    </submittedName>
</protein>
<reference evidence="1" key="1">
    <citation type="submission" date="2020-05" db="EMBL/GenBank/DDBJ databases">
        <title>Large-scale comparative analyses of tick genomes elucidate their genetic diversity and vector capacities.</title>
        <authorList>
            <person name="Jia N."/>
            <person name="Wang J."/>
            <person name="Shi W."/>
            <person name="Du L."/>
            <person name="Sun Y."/>
            <person name="Zhan W."/>
            <person name="Jiang J."/>
            <person name="Wang Q."/>
            <person name="Zhang B."/>
            <person name="Ji P."/>
            <person name="Sakyi L.B."/>
            <person name="Cui X."/>
            <person name="Yuan T."/>
            <person name="Jiang B."/>
            <person name="Yang W."/>
            <person name="Lam T.T.-Y."/>
            <person name="Chang Q."/>
            <person name="Ding S."/>
            <person name="Wang X."/>
            <person name="Zhu J."/>
            <person name="Ruan X."/>
            <person name="Zhao L."/>
            <person name="Wei J."/>
            <person name="Que T."/>
            <person name="Du C."/>
            <person name="Cheng J."/>
            <person name="Dai P."/>
            <person name="Han X."/>
            <person name="Huang E."/>
            <person name="Gao Y."/>
            <person name="Liu J."/>
            <person name="Shao H."/>
            <person name="Ye R."/>
            <person name="Li L."/>
            <person name="Wei W."/>
            <person name="Wang X."/>
            <person name="Wang C."/>
            <person name="Yang T."/>
            <person name="Huo Q."/>
            <person name="Li W."/>
            <person name="Guo W."/>
            <person name="Chen H."/>
            <person name="Zhou L."/>
            <person name="Ni X."/>
            <person name="Tian J."/>
            <person name="Zhou Y."/>
            <person name="Sheng Y."/>
            <person name="Liu T."/>
            <person name="Pan Y."/>
            <person name="Xia L."/>
            <person name="Li J."/>
            <person name="Zhao F."/>
            <person name="Cao W."/>
        </authorList>
    </citation>
    <scope>NUCLEOTIDE SEQUENCE</scope>
    <source>
        <strain evidence="1">Hyas-2018</strain>
    </source>
</reference>
<evidence type="ECO:0000313" key="2">
    <source>
        <dbReference type="Proteomes" id="UP000821845"/>
    </source>
</evidence>
<accession>A0ACB7SIJ9</accession>
<gene>
    <name evidence="1" type="ORF">HPB50_025242</name>
</gene>
<organism evidence="1 2">
    <name type="scientific">Hyalomma asiaticum</name>
    <name type="common">Tick</name>
    <dbReference type="NCBI Taxonomy" id="266040"/>
    <lineage>
        <taxon>Eukaryota</taxon>
        <taxon>Metazoa</taxon>
        <taxon>Ecdysozoa</taxon>
        <taxon>Arthropoda</taxon>
        <taxon>Chelicerata</taxon>
        <taxon>Arachnida</taxon>
        <taxon>Acari</taxon>
        <taxon>Parasitiformes</taxon>
        <taxon>Ixodida</taxon>
        <taxon>Ixodoidea</taxon>
        <taxon>Ixodidae</taxon>
        <taxon>Hyalomminae</taxon>
        <taxon>Hyalomma</taxon>
    </lineage>
</organism>
<keyword evidence="2" id="KW-1185">Reference proteome</keyword>
<dbReference type="EMBL" id="CM023484">
    <property type="protein sequence ID" value="KAH6934538.1"/>
    <property type="molecule type" value="Genomic_DNA"/>
</dbReference>
<sequence length="232" mass="24962">MNPELHPGRGLERAAALHTQHSDRPGVFYINVSGSSPSGHFMAAVTTEGKHVDGLSFRSDMVTHAEEVSIALAASHPTSRIILTDSRSACSQYLQGFIAPLAARLLQAASWHFNPHSIRVVWTPNHSGLPGNEATMPLPHFSYPGRCPSMSRNGIWQQQPDALSSNFGLLPGFAPPLPGPRTRSGESGRTTPTPPADEHLCRPAVARNFSPEINGTCSTCQVLTDIYHVVAC</sequence>
<evidence type="ECO:0000313" key="1">
    <source>
        <dbReference type="EMBL" id="KAH6934538.1"/>
    </source>
</evidence>
<dbReference type="Proteomes" id="UP000821845">
    <property type="component" value="Chromosome 4"/>
</dbReference>